<keyword evidence="1" id="KW-0732">Signal</keyword>
<evidence type="ECO:0000256" key="1">
    <source>
        <dbReference type="SAM" id="SignalP"/>
    </source>
</evidence>
<sequence length="338" mass="36685">MMTWRKALALLGIAVLAWTMLAYPADSRAEGSQGAYRLSAYEGGWVDKAFVEDEDTDGTLQIRVNSDDGTVGIAYEAWFSGETYTFESTAPITAADDRAVKWTYSYVDADAKGIHAHKGTGSVAFGAGRITLVLNTLPAELTKSFKATRTLIRDPYGERNFSSGEAIAIATAACKCKPSAQVEVVMPDGDNEGNKNWIYYVWFIIRDNYRVEYKVNLHKRQAEMVKSDWEYGASVKVAKATASSTLPGSKTASYEASNLIDKDPATCWCEGVKGLGVGQSVKLSFAEKTELSGVAIAPGYGKSVASYLDNGSVKKAKLVFSDGTVLLLDLTKKLNIFF</sequence>
<dbReference type="RefSeq" id="WP_277530340.1">
    <property type="nucleotide sequence ID" value="NZ_JAPDIA010000003.1"/>
</dbReference>
<proteinExistence type="predicted"/>
<dbReference type="Proteomes" id="UP001153404">
    <property type="component" value="Unassembled WGS sequence"/>
</dbReference>
<dbReference type="InterPro" id="IPR057561">
    <property type="entry name" value="NADase_transloc"/>
</dbReference>
<evidence type="ECO:0000313" key="4">
    <source>
        <dbReference type="Proteomes" id="UP001153404"/>
    </source>
</evidence>
<dbReference type="Pfam" id="PF25302">
    <property type="entry name" value="NADase_transloc"/>
    <property type="match status" value="1"/>
</dbReference>
<feature type="domain" description="NAD glycohydrolase translocation F5/8 type C" evidence="2">
    <location>
        <begin position="236"/>
        <end position="331"/>
    </location>
</feature>
<dbReference type="InterPro" id="IPR008979">
    <property type="entry name" value="Galactose-bd-like_sf"/>
</dbReference>
<comment type="caution">
    <text evidence="3">The sequence shown here is derived from an EMBL/GenBank/DDBJ whole genome shotgun (WGS) entry which is preliminary data.</text>
</comment>
<organism evidence="3 4">
    <name type="scientific">Cohnella rhizosphaerae</name>
    <dbReference type="NCBI Taxonomy" id="1457232"/>
    <lineage>
        <taxon>Bacteria</taxon>
        <taxon>Bacillati</taxon>
        <taxon>Bacillota</taxon>
        <taxon>Bacilli</taxon>
        <taxon>Bacillales</taxon>
        <taxon>Paenibacillaceae</taxon>
        <taxon>Cohnella</taxon>
    </lineage>
</organism>
<feature type="chain" id="PRO_5040832393" evidence="1">
    <location>
        <begin position="23"/>
        <end position="338"/>
    </location>
</feature>
<dbReference type="AlphaFoldDB" id="A0A9X4QSD3"/>
<dbReference type="NCBIfam" id="NF047619">
    <property type="entry name" value="NADase_discoid"/>
    <property type="match status" value="1"/>
</dbReference>
<keyword evidence="4" id="KW-1185">Reference proteome</keyword>
<accession>A0A9X4QSD3</accession>
<name>A0A9X4QSD3_9BACL</name>
<protein>
    <submittedName>
        <fullName evidence="3">Discoidin domain-containing protein</fullName>
    </submittedName>
</protein>
<dbReference type="EMBL" id="JAPDIA010000003">
    <property type="protein sequence ID" value="MDG0809189.1"/>
    <property type="molecule type" value="Genomic_DNA"/>
</dbReference>
<evidence type="ECO:0000313" key="3">
    <source>
        <dbReference type="EMBL" id="MDG0809189.1"/>
    </source>
</evidence>
<reference evidence="3" key="1">
    <citation type="submission" date="2022-10" db="EMBL/GenBank/DDBJ databases">
        <title>Comparative genomic analysis of Cohnella hashimotonis sp. nov., isolated from the International Space Station.</title>
        <authorList>
            <person name="Simpson A."/>
            <person name="Venkateswaran K."/>
        </authorList>
    </citation>
    <scope>NUCLEOTIDE SEQUENCE</scope>
    <source>
        <strain evidence="3">DSM 28161</strain>
    </source>
</reference>
<dbReference type="Gene3D" id="2.60.120.260">
    <property type="entry name" value="Galactose-binding domain-like"/>
    <property type="match status" value="1"/>
</dbReference>
<dbReference type="SUPFAM" id="SSF49785">
    <property type="entry name" value="Galactose-binding domain-like"/>
    <property type="match status" value="1"/>
</dbReference>
<evidence type="ECO:0000259" key="2">
    <source>
        <dbReference type="Pfam" id="PF25302"/>
    </source>
</evidence>
<gene>
    <name evidence="3" type="ORF">OMP40_07220</name>
</gene>
<feature type="signal peptide" evidence="1">
    <location>
        <begin position="1"/>
        <end position="22"/>
    </location>
</feature>